<gene>
    <name evidence="1" type="ORF">QQ020_11330</name>
</gene>
<reference evidence="1" key="1">
    <citation type="submission" date="2023-06" db="EMBL/GenBank/DDBJ databases">
        <title>Genomic of Agaribacillus aureum.</title>
        <authorList>
            <person name="Wang G."/>
        </authorList>
    </citation>
    <scope>NUCLEOTIDE SEQUENCE</scope>
    <source>
        <strain evidence="1">BMA12</strain>
    </source>
</reference>
<dbReference type="RefSeq" id="WP_346757961.1">
    <property type="nucleotide sequence ID" value="NZ_JAUJEB010000001.1"/>
</dbReference>
<keyword evidence="2" id="KW-1185">Reference proteome</keyword>
<dbReference type="GO" id="GO:0003677">
    <property type="term" value="F:DNA binding"/>
    <property type="evidence" value="ECO:0007669"/>
    <property type="project" value="UniProtKB-KW"/>
</dbReference>
<accession>A0ABT8L4J1</accession>
<dbReference type="PANTHER" id="PTHR35145">
    <property type="entry name" value="CYTOPLASMIC PROTEIN-RELATED"/>
    <property type="match status" value="1"/>
</dbReference>
<dbReference type="SUPFAM" id="SSF142906">
    <property type="entry name" value="YjbR-like"/>
    <property type="match status" value="1"/>
</dbReference>
<dbReference type="Gene3D" id="3.90.1150.30">
    <property type="match status" value="1"/>
</dbReference>
<evidence type="ECO:0000313" key="1">
    <source>
        <dbReference type="EMBL" id="MDN5212644.1"/>
    </source>
</evidence>
<dbReference type="InterPro" id="IPR007351">
    <property type="entry name" value="YjbR"/>
</dbReference>
<evidence type="ECO:0000313" key="2">
    <source>
        <dbReference type="Proteomes" id="UP001172083"/>
    </source>
</evidence>
<dbReference type="PANTHER" id="PTHR35145:SF1">
    <property type="entry name" value="CYTOPLASMIC PROTEIN"/>
    <property type="match status" value="1"/>
</dbReference>
<dbReference type="InterPro" id="IPR058532">
    <property type="entry name" value="YjbR/MT2646/Rv2570-like"/>
</dbReference>
<dbReference type="InterPro" id="IPR038056">
    <property type="entry name" value="YjbR-like_sf"/>
</dbReference>
<comment type="caution">
    <text evidence="1">The sequence shown here is derived from an EMBL/GenBank/DDBJ whole genome shotgun (WGS) entry which is preliminary data.</text>
</comment>
<organism evidence="1 2">
    <name type="scientific">Agaribacillus aureus</name>
    <dbReference type="NCBI Taxonomy" id="3051825"/>
    <lineage>
        <taxon>Bacteria</taxon>
        <taxon>Pseudomonadati</taxon>
        <taxon>Bacteroidota</taxon>
        <taxon>Cytophagia</taxon>
        <taxon>Cytophagales</taxon>
        <taxon>Splendidivirgaceae</taxon>
        <taxon>Agaribacillus</taxon>
    </lineage>
</organism>
<keyword evidence="1" id="KW-0238">DNA-binding</keyword>
<dbReference type="EMBL" id="JAUJEB010000001">
    <property type="protein sequence ID" value="MDN5212644.1"/>
    <property type="molecule type" value="Genomic_DNA"/>
</dbReference>
<protein>
    <submittedName>
        <fullName evidence="1">MmcQ/YjbR family DNA-binding protein</fullName>
    </submittedName>
</protein>
<proteinExistence type="predicted"/>
<dbReference type="Proteomes" id="UP001172083">
    <property type="component" value="Unassembled WGS sequence"/>
</dbReference>
<sequence length="127" mass="14667">MTFEAFKSYCLSKKGAEETYPFGDHAVWFKLAGKAFAWTFIKPFTYGDETGEPFKFVNLKCDPEKALELRASFEAVQPGWHQNKKHWNSVFMDGSLADKQFKEIIDHSYEIVLASLPKKQRVAIENH</sequence>
<dbReference type="Pfam" id="PF04237">
    <property type="entry name" value="YjbR"/>
    <property type="match status" value="1"/>
</dbReference>
<name>A0ABT8L4J1_9BACT</name>